<dbReference type="AlphaFoldDB" id="A0A7R9Q1Y2"/>
<dbReference type="GO" id="GO:0005737">
    <property type="term" value="C:cytoplasm"/>
    <property type="evidence" value="ECO:0007669"/>
    <property type="project" value="InterPro"/>
</dbReference>
<feature type="domain" description="GST N-terminal" evidence="2">
    <location>
        <begin position="22"/>
        <end position="102"/>
    </location>
</feature>
<evidence type="ECO:0000259" key="2">
    <source>
        <dbReference type="PROSITE" id="PS50404"/>
    </source>
</evidence>
<proteinExistence type="inferred from homology"/>
<dbReference type="Pfam" id="PF13409">
    <property type="entry name" value="GST_N_2"/>
    <property type="match status" value="1"/>
</dbReference>
<dbReference type="FunFam" id="3.40.30.10:FF:000123">
    <property type="entry name" value="Glutathione transferase o1"/>
    <property type="match status" value="1"/>
</dbReference>
<protein>
    <recommendedName>
        <fullName evidence="2">GST N-terminal domain-containing protein</fullName>
    </recommendedName>
</protein>
<dbReference type="InterPro" id="IPR036282">
    <property type="entry name" value="Glutathione-S-Trfase_C_sf"/>
</dbReference>
<dbReference type="SUPFAM" id="SSF52833">
    <property type="entry name" value="Thioredoxin-like"/>
    <property type="match status" value="1"/>
</dbReference>
<dbReference type="SUPFAM" id="SSF47616">
    <property type="entry name" value="GST C-terminal domain-like"/>
    <property type="match status" value="1"/>
</dbReference>
<evidence type="ECO:0000313" key="3">
    <source>
        <dbReference type="EMBL" id="CAD7628456.1"/>
    </source>
</evidence>
<dbReference type="InterPro" id="IPR005442">
    <property type="entry name" value="GST_omega"/>
</dbReference>
<sequence>MSELTANNYQKGDHFPARADPNILRVYYNQPCPFSERVRLVLTAKGIEHEKIAIKLRSKPEWFQSVNPSGKIPVIEFGADNRRLTESLVIADYLEAAFPDTRRLQPDDPYERANDRVFIEILLAAIFKIPFIYTVENLSENWSQIAATLKPVDILVAERRGNNKFLSGAGNVPNLVDYAVWPFIKAVPQIADIAGYDSDDYLRQELPAIHDYMGCMSSDPTVLQTEVIEDNECCVRRRHGFAKK</sequence>
<reference evidence="3" key="1">
    <citation type="submission" date="2020-11" db="EMBL/GenBank/DDBJ databases">
        <authorList>
            <person name="Tran Van P."/>
        </authorList>
    </citation>
    <scope>NUCLEOTIDE SEQUENCE</scope>
</reference>
<dbReference type="InterPro" id="IPR050983">
    <property type="entry name" value="GST_Omega/HSP26"/>
</dbReference>
<dbReference type="InterPro" id="IPR036249">
    <property type="entry name" value="Thioredoxin-like_sf"/>
</dbReference>
<accession>A0A7R9Q1Y2</accession>
<dbReference type="SFLD" id="SFLDG00358">
    <property type="entry name" value="Main_(cytGST)"/>
    <property type="match status" value="1"/>
</dbReference>
<dbReference type="GO" id="GO:0004364">
    <property type="term" value="F:glutathione transferase activity"/>
    <property type="evidence" value="ECO:0007669"/>
    <property type="project" value="InterPro"/>
</dbReference>
<dbReference type="InterPro" id="IPR040079">
    <property type="entry name" value="Glutathione_S-Trfase"/>
</dbReference>
<dbReference type="PANTHER" id="PTHR43968:SF6">
    <property type="entry name" value="GLUTATHIONE S-TRANSFERASE OMEGA"/>
    <property type="match status" value="1"/>
</dbReference>
<dbReference type="PROSITE" id="PS50404">
    <property type="entry name" value="GST_NTER"/>
    <property type="match status" value="1"/>
</dbReference>
<dbReference type="InterPro" id="IPR004045">
    <property type="entry name" value="Glutathione_S-Trfase_N"/>
</dbReference>
<keyword evidence="4" id="KW-1185">Reference proteome</keyword>
<name>A0A7R9Q1Y2_9ACAR</name>
<dbReference type="GO" id="GO:0006749">
    <property type="term" value="P:glutathione metabolic process"/>
    <property type="evidence" value="ECO:0007669"/>
    <property type="project" value="TreeGrafter"/>
</dbReference>
<dbReference type="PRINTS" id="PR01625">
    <property type="entry name" value="GSTRNSFRASEO"/>
</dbReference>
<dbReference type="Proteomes" id="UP000759131">
    <property type="component" value="Unassembled WGS sequence"/>
</dbReference>
<dbReference type="Gene3D" id="1.20.1050.10">
    <property type="match status" value="1"/>
</dbReference>
<organism evidence="3">
    <name type="scientific">Medioppia subpectinata</name>
    <dbReference type="NCBI Taxonomy" id="1979941"/>
    <lineage>
        <taxon>Eukaryota</taxon>
        <taxon>Metazoa</taxon>
        <taxon>Ecdysozoa</taxon>
        <taxon>Arthropoda</taxon>
        <taxon>Chelicerata</taxon>
        <taxon>Arachnida</taxon>
        <taxon>Acari</taxon>
        <taxon>Acariformes</taxon>
        <taxon>Sarcoptiformes</taxon>
        <taxon>Oribatida</taxon>
        <taxon>Brachypylina</taxon>
        <taxon>Oppioidea</taxon>
        <taxon>Oppiidae</taxon>
        <taxon>Medioppia</taxon>
    </lineage>
</organism>
<gene>
    <name evidence="3" type="ORF">OSB1V03_LOCUS8878</name>
</gene>
<dbReference type="SFLD" id="SFLDS00019">
    <property type="entry name" value="Glutathione_Transferase_(cytos"/>
    <property type="match status" value="1"/>
</dbReference>
<dbReference type="GO" id="GO:0045174">
    <property type="term" value="F:glutathione dehydrogenase (ascorbate) activity"/>
    <property type="evidence" value="ECO:0007669"/>
    <property type="project" value="TreeGrafter"/>
</dbReference>
<dbReference type="Gene3D" id="3.40.30.10">
    <property type="entry name" value="Glutaredoxin"/>
    <property type="match status" value="1"/>
</dbReference>
<comment type="similarity">
    <text evidence="1">Belongs to the GST superfamily. Omega family.</text>
</comment>
<dbReference type="EMBL" id="CAJPIZ010005728">
    <property type="protein sequence ID" value="CAG2108886.1"/>
    <property type="molecule type" value="Genomic_DNA"/>
</dbReference>
<evidence type="ECO:0000256" key="1">
    <source>
        <dbReference type="ARBA" id="ARBA00011067"/>
    </source>
</evidence>
<dbReference type="EMBL" id="OC860303">
    <property type="protein sequence ID" value="CAD7628456.1"/>
    <property type="molecule type" value="Genomic_DNA"/>
</dbReference>
<dbReference type="OrthoDB" id="6505778at2759"/>
<evidence type="ECO:0000313" key="4">
    <source>
        <dbReference type="Proteomes" id="UP000759131"/>
    </source>
</evidence>
<dbReference type="PANTHER" id="PTHR43968">
    <property type="match status" value="1"/>
</dbReference>